<dbReference type="Gene3D" id="1.10.1280.10">
    <property type="entry name" value="Di-copper center containing domain from catechol oxidase"/>
    <property type="match status" value="1"/>
</dbReference>
<dbReference type="InterPro" id="IPR036697">
    <property type="entry name" value="Hemocyanin_N_sf"/>
</dbReference>
<gene>
    <name evidence="6" type="ORF">NTJ_05561</name>
</gene>
<keyword evidence="7" id="KW-1185">Reference proteome</keyword>
<dbReference type="Pfam" id="PF00372">
    <property type="entry name" value="Hemocyanin_M"/>
    <property type="match status" value="1"/>
</dbReference>
<evidence type="ECO:0000256" key="1">
    <source>
        <dbReference type="ARBA" id="ARBA00022761"/>
    </source>
</evidence>
<evidence type="ECO:0000259" key="4">
    <source>
        <dbReference type="Pfam" id="PF03722"/>
    </source>
</evidence>
<organism evidence="6 7">
    <name type="scientific">Nesidiocoris tenuis</name>
    <dbReference type="NCBI Taxonomy" id="355587"/>
    <lineage>
        <taxon>Eukaryota</taxon>
        <taxon>Metazoa</taxon>
        <taxon>Ecdysozoa</taxon>
        <taxon>Arthropoda</taxon>
        <taxon>Hexapoda</taxon>
        <taxon>Insecta</taxon>
        <taxon>Pterygota</taxon>
        <taxon>Neoptera</taxon>
        <taxon>Paraneoptera</taxon>
        <taxon>Hemiptera</taxon>
        <taxon>Heteroptera</taxon>
        <taxon>Panheteroptera</taxon>
        <taxon>Cimicomorpha</taxon>
        <taxon>Miridae</taxon>
        <taxon>Dicyphina</taxon>
        <taxon>Nesidiocoris</taxon>
    </lineage>
</organism>
<dbReference type="PANTHER" id="PTHR11511">
    <property type="entry name" value="LARVAL STORAGE PROTEIN/PHENOLOXIDASE"/>
    <property type="match status" value="1"/>
</dbReference>
<dbReference type="PANTHER" id="PTHR11511:SF5">
    <property type="entry name" value="FAT-BODY PROTEIN 1-RELATED"/>
    <property type="match status" value="1"/>
</dbReference>
<dbReference type="SUPFAM" id="SSF81296">
    <property type="entry name" value="E set domains"/>
    <property type="match status" value="1"/>
</dbReference>
<sequence>MKIAWLVAGLCLASAAASVVPIKGERKLADANFLKRQRLVLDLFVGLGHDDHFQNEYADFDILANSEQFSDPTVAKRLMELYASGMLPKDEIFTLSCQHIRYQVARLFDAFYFAKDFDTFFKVASWAKKHINPVMFSYTFTLAVLHREDTRAFSIPPPYEVFPSYFVPMDTMHQIYDQKMAGFKQGMFKYNNTGYEHNYHDNMFGGPMSFDVFNPHVDYKVSYFREDVGLNSFYPLSFRFPSWMNIKKYNFKGYFRRGELFYYIHQQMLARYTLERLANGLPFVEAFSYDKPIQVGYNPRIAHFNGEALLARPDDYNLKYSPNSLYMQLAKTAELRLLDAIDYGGFWNATSDSLYNIFNDDGVDVLGNLMLGSLGRRDPISKYYGAYYYHLLEALGYLAKTNNNFNYNGGATTLKISTLRDPAFYNIVVRIVGLFQKLKSHLPFYTSKDLKFPGVSVTNFEVDKLVTYFDMFDFEVTNGVAVSHPKDYIDYKYYASQFRLNHKPFNYKISVNSDAAYDGIVRVFIGPKYDSEEKIMTLNQKRMAMVEIDRFPVKIAAGQNVFERNSKESPIFRPDAESFRSMYERIDHALKTNEPYYINERVTCGIPERLQLPRGWRSGYPYTFTVVVMPFDHKEDHPEEMICGTNKLYDHRPYGFPFDRPLMDTFFNVPNIFFKDEMIYHKDDVEVNRAN</sequence>
<dbReference type="PRINTS" id="PR00187">
    <property type="entry name" value="HAEMOCYANIN"/>
</dbReference>
<feature type="signal peptide" evidence="2">
    <location>
        <begin position="1"/>
        <end position="17"/>
    </location>
</feature>
<proteinExistence type="predicted"/>
<dbReference type="Proteomes" id="UP001307889">
    <property type="component" value="Chromosome 3"/>
</dbReference>
<keyword evidence="1" id="KW-0758">Storage protein</keyword>
<dbReference type="InterPro" id="IPR014756">
    <property type="entry name" value="Ig_E-set"/>
</dbReference>
<keyword evidence="2" id="KW-0732">Signal</keyword>
<dbReference type="InterPro" id="IPR005204">
    <property type="entry name" value="Hemocyanin_N"/>
</dbReference>
<evidence type="ECO:0000259" key="3">
    <source>
        <dbReference type="Pfam" id="PF00372"/>
    </source>
</evidence>
<reference evidence="6 7" key="1">
    <citation type="submission" date="2023-09" db="EMBL/GenBank/DDBJ databases">
        <title>Nesidiocoris tenuis whole genome shotgun sequence.</title>
        <authorList>
            <person name="Shibata T."/>
            <person name="Shimoda M."/>
            <person name="Kobayashi T."/>
            <person name="Uehara T."/>
        </authorList>
    </citation>
    <scope>NUCLEOTIDE SEQUENCE [LARGE SCALE GENOMIC DNA]</scope>
    <source>
        <strain evidence="6 7">Japan</strain>
    </source>
</reference>
<name>A0ABN7AQT3_9HEMI</name>
<dbReference type="SUPFAM" id="SSF48056">
    <property type="entry name" value="Di-copper centre-containing domain"/>
    <property type="match status" value="1"/>
</dbReference>
<dbReference type="Pfam" id="PF03722">
    <property type="entry name" value="Hemocyanin_N"/>
    <property type="match status" value="1"/>
</dbReference>
<dbReference type="InterPro" id="IPR013788">
    <property type="entry name" value="Hemocyanin/hexamerin"/>
</dbReference>
<dbReference type="InterPro" id="IPR037020">
    <property type="entry name" value="Hemocyanin_C_sf"/>
</dbReference>
<dbReference type="InterPro" id="IPR008922">
    <property type="entry name" value="Di-copper_centre_dom_sf"/>
</dbReference>
<evidence type="ECO:0000313" key="6">
    <source>
        <dbReference type="EMBL" id="BES92752.1"/>
    </source>
</evidence>
<dbReference type="EMBL" id="AP028911">
    <property type="protein sequence ID" value="BES92752.1"/>
    <property type="molecule type" value="Genomic_DNA"/>
</dbReference>
<dbReference type="InterPro" id="IPR005203">
    <property type="entry name" value="Hemocyanin_C"/>
</dbReference>
<feature type="domain" description="Hemocyanin N-terminal" evidence="4">
    <location>
        <begin position="33"/>
        <end position="151"/>
    </location>
</feature>
<dbReference type="Gene3D" id="2.60.40.1520">
    <property type="entry name" value="Hemocyanin, C-terminal domain"/>
    <property type="match status" value="1"/>
</dbReference>
<dbReference type="Pfam" id="PF03723">
    <property type="entry name" value="Hemocyanin_C"/>
    <property type="match status" value="1"/>
</dbReference>
<dbReference type="SUPFAM" id="SSF48050">
    <property type="entry name" value="Hemocyanin, N-terminal domain"/>
    <property type="match status" value="1"/>
</dbReference>
<feature type="domain" description="Hemocyanin C-terminal" evidence="5">
    <location>
        <begin position="445"/>
        <end position="681"/>
    </location>
</feature>
<feature type="chain" id="PRO_5045396748" evidence="2">
    <location>
        <begin position="18"/>
        <end position="691"/>
    </location>
</feature>
<feature type="domain" description="Hemocyanin middle" evidence="3">
    <location>
        <begin position="157"/>
        <end position="435"/>
    </location>
</feature>
<evidence type="ECO:0000313" key="7">
    <source>
        <dbReference type="Proteomes" id="UP001307889"/>
    </source>
</evidence>
<accession>A0ABN7AQT3</accession>
<dbReference type="Gene3D" id="1.20.1370.10">
    <property type="entry name" value="Hemocyanin, N-terminal domain"/>
    <property type="match status" value="1"/>
</dbReference>
<evidence type="ECO:0000256" key="2">
    <source>
        <dbReference type="SAM" id="SignalP"/>
    </source>
</evidence>
<evidence type="ECO:0000259" key="5">
    <source>
        <dbReference type="Pfam" id="PF03723"/>
    </source>
</evidence>
<dbReference type="InterPro" id="IPR000896">
    <property type="entry name" value="Hemocyanin/hexamerin_mid_dom"/>
</dbReference>
<protein>
    <submittedName>
        <fullName evidence="6">Larval serum protein 2</fullName>
    </submittedName>
</protein>